<feature type="compositionally biased region" description="Polar residues" evidence="1">
    <location>
        <begin position="13"/>
        <end position="34"/>
    </location>
</feature>
<keyword evidence="3" id="KW-1185">Reference proteome</keyword>
<dbReference type="InParanoid" id="A0A2P5HQ93"/>
<protein>
    <submittedName>
        <fullName evidence="2">Uncharacterized protein</fullName>
    </submittedName>
</protein>
<evidence type="ECO:0000313" key="2">
    <source>
        <dbReference type="EMBL" id="POS72385.1"/>
    </source>
</evidence>
<reference evidence="2" key="1">
    <citation type="submission" date="2017-09" db="EMBL/GenBank/DDBJ databases">
        <title>Polyketide synthases of a Diaporthe helianthi virulent isolate.</title>
        <authorList>
            <person name="Baroncelli R."/>
        </authorList>
    </citation>
    <scope>NUCLEOTIDE SEQUENCE [LARGE SCALE GENOMIC DNA]</scope>
    <source>
        <strain evidence="2">7/96</strain>
    </source>
</reference>
<gene>
    <name evidence="2" type="ORF">DHEL01_v209217</name>
</gene>
<accession>A0A2P5HQ93</accession>
<evidence type="ECO:0000313" key="3">
    <source>
        <dbReference type="Proteomes" id="UP000094444"/>
    </source>
</evidence>
<organism evidence="2 3">
    <name type="scientific">Diaporthe helianthi</name>
    <dbReference type="NCBI Taxonomy" id="158607"/>
    <lineage>
        <taxon>Eukaryota</taxon>
        <taxon>Fungi</taxon>
        <taxon>Dikarya</taxon>
        <taxon>Ascomycota</taxon>
        <taxon>Pezizomycotina</taxon>
        <taxon>Sordariomycetes</taxon>
        <taxon>Sordariomycetidae</taxon>
        <taxon>Diaporthales</taxon>
        <taxon>Diaporthaceae</taxon>
        <taxon>Diaporthe</taxon>
    </lineage>
</organism>
<dbReference type="AlphaFoldDB" id="A0A2P5HQ93"/>
<dbReference type="EMBL" id="MAVT02001010">
    <property type="protein sequence ID" value="POS72385.1"/>
    <property type="molecule type" value="Genomic_DNA"/>
</dbReference>
<feature type="region of interest" description="Disordered" evidence="1">
    <location>
        <begin position="1"/>
        <end position="47"/>
    </location>
</feature>
<comment type="caution">
    <text evidence="2">The sequence shown here is derived from an EMBL/GenBank/DDBJ whole genome shotgun (WGS) entry which is preliminary data.</text>
</comment>
<proteinExistence type="predicted"/>
<name>A0A2P5HQ93_DIAHE</name>
<dbReference type="OrthoDB" id="10643060at2759"/>
<dbReference type="Proteomes" id="UP000094444">
    <property type="component" value="Unassembled WGS sequence"/>
</dbReference>
<sequence>MPCRTIPRHASSQHRPATSGQRPTGQQPTQLLKSSHNEIPRTGAHHLGVPTTLLPTWLPGHPLESTVPLVKHQPREPSLPTIIYLISAGGTGMLPPAAAARHSQPAMLQHADADAYASAFLTWTVYTECGLVGDLDLDIPT</sequence>
<evidence type="ECO:0000256" key="1">
    <source>
        <dbReference type="SAM" id="MobiDB-lite"/>
    </source>
</evidence>